<organism evidence="1 2">
    <name type="scientific">Pholiota conissans</name>
    <dbReference type="NCBI Taxonomy" id="109636"/>
    <lineage>
        <taxon>Eukaryota</taxon>
        <taxon>Fungi</taxon>
        <taxon>Dikarya</taxon>
        <taxon>Basidiomycota</taxon>
        <taxon>Agaricomycotina</taxon>
        <taxon>Agaricomycetes</taxon>
        <taxon>Agaricomycetidae</taxon>
        <taxon>Agaricales</taxon>
        <taxon>Agaricineae</taxon>
        <taxon>Strophariaceae</taxon>
        <taxon>Pholiota</taxon>
    </lineage>
</organism>
<dbReference type="InterPro" id="IPR007541">
    <property type="entry name" value="Uncharacterised_BSP"/>
</dbReference>
<evidence type="ECO:0000313" key="2">
    <source>
        <dbReference type="Proteomes" id="UP000807469"/>
    </source>
</evidence>
<evidence type="ECO:0000313" key="1">
    <source>
        <dbReference type="EMBL" id="KAF9486421.1"/>
    </source>
</evidence>
<reference evidence="1" key="1">
    <citation type="submission" date="2020-11" db="EMBL/GenBank/DDBJ databases">
        <authorList>
            <consortium name="DOE Joint Genome Institute"/>
            <person name="Ahrendt S."/>
            <person name="Riley R."/>
            <person name="Andreopoulos W."/>
            <person name="Labutti K."/>
            <person name="Pangilinan J."/>
            <person name="Ruiz-Duenas F.J."/>
            <person name="Barrasa J.M."/>
            <person name="Sanchez-Garcia M."/>
            <person name="Camarero S."/>
            <person name="Miyauchi S."/>
            <person name="Serrano A."/>
            <person name="Linde D."/>
            <person name="Babiker R."/>
            <person name="Drula E."/>
            <person name="Ayuso-Fernandez I."/>
            <person name="Pacheco R."/>
            <person name="Padilla G."/>
            <person name="Ferreira P."/>
            <person name="Barriuso J."/>
            <person name="Kellner H."/>
            <person name="Castanera R."/>
            <person name="Alfaro M."/>
            <person name="Ramirez L."/>
            <person name="Pisabarro A.G."/>
            <person name="Kuo A."/>
            <person name="Tritt A."/>
            <person name="Lipzen A."/>
            <person name="He G."/>
            <person name="Yan M."/>
            <person name="Ng V."/>
            <person name="Cullen D."/>
            <person name="Martin F."/>
            <person name="Rosso M.-N."/>
            <person name="Henrissat B."/>
            <person name="Hibbett D."/>
            <person name="Martinez A.T."/>
            <person name="Grigoriev I.V."/>
        </authorList>
    </citation>
    <scope>NUCLEOTIDE SEQUENCE</scope>
    <source>
        <strain evidence="1">CIRM-BRFM 674</strain>
    </source>
</reference>
<dbReference type="PANTHER" id="PTHR33321:SF12">
    <property type="entry name" value="PLANT BASIC SECRETORY PROTEIN (BSP) FAMILY PROTEIN"/>
    <property type="match status" value="1"/>
</dbReference>
<dbReference type="EMBL" id="MU155130">
    <property type="protein sequence ID" value="KAF9486421.1"/>
    <property type="molecule type" value="Genomic_DNA"/>
</dbReference>
<sequence length="172" mass="18908">MRVSISPPPPTPEWTAPKLKLRVDDLAHEGTVVFFSAVQPGAVLRRAVDASIRWLYPPGKAPTHVEQVLLVLTPMEGVAHTSGTRTHKEIRLSLDYIYACRDRAEAEITGVLVHEMVHCFQHDAGGTCPGGLIEGIADYVRLNEGLAPPHWMQQEGNGWDSGYETTAQFSGR</sequence>
<dbReference type="AlphaFoldDB" id="A0A9P5ZID5"/>
<name>A0A9P5ZID5_9AGAR</name>
<gene>
    <name evidence="1" type="ORF">BDN70DRAFT_11563</name>
</gene>
<comment type="caution">
    <text evidence="1">The sequence shown here is derived from an EMBL/GenBank/DDBJ whole genome shotgun (WGS) entry which is preliminary data.</text>
</comment>
<dbReference type="Proteomes" id="UP000807469">
    <property type="component" value="Unassembled WGS sequence"/>
</dbReference>
<keyword evidence="2" id="KW-1185">Reference proteome</keyword>
<dbReference type="PANTHER" id="PTHR33321">
    <property type="match status" value="1"/>
</dbReference>
<protein>
    <submittedName>
        <fullName evidence="1">Plant basic secretory protein</fullName>
    </submittedName>
</protein>
<proteinExistence type="predicted"/>
<dbReference type="OrthoDB" id="891726at2759"/>
<accession>A0A9P5ZID5</accession>
<dbReference type="Pfam" id="PF04450">
    <property type="entry name" value="BSP"/>
    <property type="match status" value="1"/>
</dbReference>